<reference evidence="1 3" key="1">
    <citation type="submission" date="2018-06" db="EMBL/GenBank/DDBJ databases">
        <authorList>
            <consortium name="Pathogen Informatics"/>
            <person name="Doyle S."/>
        </authorList>
    </citation>
    <scope>NUCLEOTIDE SEQUENCE [LARGE SCALE GENOMIC DNA]</scope>
    <source>
        <strain evidence="1 3">NCTC11159</strain>
    </source>
</reference>
<evidence type="ECO:0000313" key="3">
    <source>
        <dbReference type="Proteomes" id="UP000255108"/>
    </source>
</evidence>
<name>A0A377Q3X4_9NEIS</name>
<organism evidence="1 3">
    <name type="scientific">Iodobacter fluviatilis</name>
    <dbReference type="NCBI Taxonomy" id="537"/>
    <lineage>
        <taxon>Bacteria</taxon>
        <taxon>Pseudomonadati</taxon>
        <taxon>Pseudomonadota</taxon>
        <taxon>Betaproteobacteria</taxon>
        <taxon>Neisseriales</taxon>
        <taxon>Chitinibacteraceae</taxon>
        <taxon>Iodobacter</taxon>
    </lineage>
</organism>
<dbReference type="AlphaFoldDB" id="A0A377Q3X4"/>
<dbReference type="RefSeq" id="WP_115225751.1">
    <property type="nucleotide sequence ID" value="NZ_CAWOLO010000001.1"/>
</dbReference>
<evidence type="ECO:0000313" key="2">
    <source>
        <dbReference type="EMBL" id="TCU90262.1"/>
    </source>
</evidence>
<dbReference type="InterPro" id="IPR006521">
    <property type="entry name" value="Tail_protein_I"/>
</dbReference>
<reference evidence="2 4" key="2">
    <citation type="submission" date="2019-03" db="EMBL/GenBank/DDBJ databases">
        <title>Genomic Encyclopedia of Type Strains, Phase IV (KMG-IV): sequencing the most valuable type-strain genomes for metagenomic binning, comparative biology and taxonomic classification.</title>
        <authorList>
            <person name="Goeker M."/>
        </authorList>
    </citation>
    <scope>NUCLEOTIDE SEQUENCE [LARGE SCALE GENOMIC DNA]</scope>
    <source>
        <strain evidence="2 4">DSM 3764</strain>
    </source>
</reference>
<sequence length="182" mass="20674">MTKSLLPTGSSKLERAIAQSCQAGQELPILLAALWNADTCPKAALPYLAWAFSVDRWDENWSEPVQREVIRQSFFVHQHKGTIGALKRIVEPLGYRLEITEWWEENPIGPRGTFKLEVKTIDQGITEETQIELNYLIDEAKPLSRHLIEMNISVEPRGLIYIGVGQYQGEVINIYPKAIDTL</sequence>
<dbReference type="Proteomes" id="UP000295794">
    <property type="component" value="Unassembled WGS sequence"/>
</dbReference>
<dbReference type="Proteomes" id="UP000255108">
    <property type="component" value="Unassembled WGS sequence"/>
</dbReference>
<dbReference type="Pfam" id="PF09684">
    <property type="entry name" value="Tail_P2_I"/>
    <property type="match status" value="1"/>
</dbReference>
<evidence type="ECO:0000313" key="1">
    <source>
        <dbReference type="EMBL" id="STQ89289.1"/>
    </source>
</evidence>
<dbReference type="EMBL" id="UGHR01000001">
    <property type="protein sequence ID" value="STQ89289.1"/>
    <property type="molecule type" value="Genomic_DNA"/>
</dbReference>
<keyword evidence="4" id="KW-1185">Reference proteome</keyword>
<gene>
    <name evidence="2" type="ORF">EV682_101287</name>
    <name evidence="1" type="ORF">NCTC11159_00305</name>
</gene>
<dbReference type="EMBL" id="SMBT01000001">
    <property type="protein sequence ID" value="TCU90262.1"/>
    <property type="molecule type" value="Genomic_DNA"/>
</dbReference>
<accession>A0A377Q3X4</accession>
<protein>
    <submittedName>
        <fullName evidence="1">Bacteriophage P2-related tail formation protein</fullName>
    </submittedName>
    <submittedName>
        <fullName evidence="2">Phage tail P2-like protein</fullName>
    </submittedName>
</protein>
<dbReference type="OrthoDB" id="90759at2"/>
<proteinExistence type="predicted"/>
<dbReference type="NCBIfam" id="TIGR01634">
    <property type="entry name" value="tail_P2_I"/>
    <property type="match status" value="1"/>
</dbReference>
<evidence type="ECO:0000313" key="4">
    <source>
        <dbReference type="Proteomes" id="UP000295794"/>
    </source>
</evidence>